<dbReference type="GO" id="GO:0070006">
    <property type="term" value="F:metalloaminopeptidase activity"/>
    <property type="evidence" value="ECO:0007669"/>
    <property type="project" value="TreeGrafter"/>
</dbReference>
<dbReference type="AlphaFoldDB" id="A0AAW0TE10"/>
<feature type="region of interest" description="Disordered" evidence="3">
    <location>
        <begin position="151"/>
        <end position="187"/>
    </location>
</feature>
<dbReference type="Pfam" id="PF11838">
    <property type="entry name" value="ERAP1_C"/>
    <property type="match status" value="1"/>
</dbReference>
<dbReference type="GO" id="GO:0006508">
    <property type="term" value="P:proteolysis"/>
    <property type="evidence" value="ECO:0007669"/>
    <property type="project" value="TreeGrafter"/>
</dbReference>
<dbReference type="PANTHER" id="PTHR11533:SF276">
    <property type="entry name" value="GLUTAMYL AMINOPEPTIDASE"/>
    <property type="match status" value="1"/>
</dbReference>
<evidence type="ECO:0000313" key="6">
    <source>
        <dbReference type="Proteomes" id="UP001487740"/>
    </source>
</evidence>
<keyword evidence="6" id="KW-1185">Reference proteome</keyword>
<proteinExistence type="inferred from homology"/>
<dbReference type="InterPro" id="IPR050344">
    <property type="entry name" value="Peptidase_M1_aminopeptidases"/>
</dbReference>
<evidence type="ECO:0000256" key="1">
    <source>
        <dbReference type="ARBA" id="ARBA00010136"/>
    </source>
</evidence>
<dbReference type="InterPro" id="IPR024571">
    <property type="entry name" value="ERAP1-like_C_dom"/>
</dbReference>
<comment type="caution">
    <text evidence="5">The sequence shown here is derived from an EMBL/GenBank/DDBJ whole genome shotgun (WGS) entry which is preliminary data.</text>
</comment>
<feature type="domain" description="ERAP1-like C-terminal" evidence="4">
    <location>
        <begin position="2"/>
        <end position="143"/>
    </location>
</feature>
<dbReference type="GO" id="GO:0016020">
    <property type="term" value="C:membrane"/>
    <property type="evidence" value="ECO:0007669"/>
    <property type="project" value="TreeGrafter"/>
</dbReference>
<keyword evidence="2" id="KW-0645">Protease</keyword>
<reference evidence="5 6" key="1">
    <citation type="submission" date="2023-03" db="EMBL/GenBank/DDBJ databases">
        <title>High-quality genome of Scylla paramamosain provides insights in environmental adaptation.</title>
        <authorList>
            <person name="Zhang L."/>
        </authorList>
    </citation>
    <scope>NUCLEOTIDE SEQUENCE [LARGE SCALE GENOMIC DNA]</scope>
    <source>
        <strain evidence="5">LZ_2023a</strain>
        <tissue evidence="5">Muscle</tissue>
    </source>
</reference>
<evidence type="ECO:0000259" key="4">
    <source>
        <dbReference type="Pfam" id="PF11838"/>
    </source>
</evidence>
<keyword evidence="2" id="KW-0031">Aminopeptidase</keyword>
<comment type="similarity">
    <text evidence="1">Belongs to the peptidase M1 family.</text>
</comment>
<dbReference type="PANTHER" id="PTHR11533">
    <property type="entry name" value="PROTEASE M1 ZINC METALLOPROTEASE"/>
    <property type="match status" value="1"/>
</dbReference>
<evidence type="ECO:0000256" key="2">
    <source>
        <dbReference type="ARBA" id="ARBA00022438"/>
    </source>
</evidence>
<accession>A0AAW0TE10</accession>
<dbReference type="Gene3D" id="1.25.50.20">
    <property type="match status" value="1"/>
</dbReference>
<protein>
    <recommendedName>
        <fullName evidence="4">ERAP1-like C-terminal domain-containing protein</fullName>
    </recommendedName>
</protein>
<evidence type="ECO:0000256" key="3">
    <source>
        <dbReference type="SAM" id="MobiDB-lite"/>
    </source>
</evidence>
<dbReference type="GO" id="GO:0008270">
    <property type="term" value="F:zinc ion binding"/>
    <property type="evidence" value="ECO:0007669"/>
    <property type="project" value="TreeGrafter"/>
</dbReference>
<dbReference type="GO" id="GO:0005737">
    <property type="term" value="C:cytoplasm"/>
    <property type="evidence" value="ECO:0007669"/>
    <property type="project" value="TreeGrafter"/>
</dbReference>
<evidence type="ECO:0000313" key="5">
    <source>
        <dbReference type="EMBL" id="KAK8385383.1"/>
    </source>
</evidence>
<dbReference type="GO" id="GO:0043171">
    <property type="term" value="P:peptide catabolic process"/>
    <property type="evidence" value="ECO:0007669"/>
    <property type="project" value="TreeGrafter"/>
</dbReference>
<organism evidence="5 6">
    <name type="scientific">Scylla paramamosain</name>
    <name type="common">Mud crab</name>
    <dbReference type="NCBI Taxonomy" id="85552"/>
    <lineage>
        <taxon>Eukaryota</taxon>
        <taxon>Metazoa</taxon>
        <taxon>Ecdysozoa</taxon>
        <taxon>Arthropoda</taxon>
        <taxon>Crustacea</taxon>
        <taxon>Multicrustacea</taxon>
        <taxon>Malacostraca</taxon>
        <taxon>Eumalacostraca</taxon>
        <taxon>Eucarida</taxon>
        <taxon>Decapoda</taxon>
        <taxon>Pleocyemata</taxon>
        <taxon>Brachyura</taxon>
        <taxon>Eubrachyura</taxon>
        <taxon>Portunoidea</taxon>
        <taxon>Portunidae</taxon>
        <taxon>Portuninae</taxon>
        <taxon>Scylla</taxon>
    </lineage>
</organism>
<name>A0AAW0TE10_SCYPA</name>
<dbReference type="Proteomes" id="UP001487740">
    <property type="component" value="Unassembled WGS sequence"/>
</dbReference>
<dbReference type="EMBL" id="JARAKH010000033">
    <property type="protein sequence ID" value="KAK8385383.1"/>
    <property type="molecule type" value="Genomic_DNA"/>
</dbReference>
<dbReference type="GO" id="GO:0005615">
    <property type="term" value="C:extracellular space"/>
    <property type="evidence" value="ECO:0007669"/>
    <property type="project" value="TreeGrafter"/>
</dbReference>
<gene>
    <name evidence="5" type="ORF">O3P69_012311</name>
</gene>
<dbReference type="GO" id="GO:0042277">
    <property type="term" value="F:peptide binding"/>
    <property type="evidence" value="ECO:0007669"/>
    <property type="project" value="TreeGrafter"/>
</dbReference>
<keyword evidence="2" id="KW-0378">Hydrolase</keyword>
<sequence length="187" mass="21722">MQTPGVEVWEAMLHRYVTETNAQEKTKMAVGLASTTEDWVAQRLLGLATNESVVRSQDYFSMLNNLAKSPWNTYLVWDYVRSHWEEMVDRFTLNNRYLGRMVKYVITRLSSPTHLNDVKEFFEQYPEAGSGARSRKQALEELEGNIKWSLSIPPCTATSPPRLHVGNSVRRKTRQEPQSQLRDREEE</sequence>